<evidence type="ECO:0000313" key="2">
    <source>
        <dbReference type="EMBL" id="ETB59999.1"/>
    </source>
</evidence>
<name>V7PKN1_PLAYE</name>
<keyword evidence="1" id="KW-0472">Membrane</keyword>
<organism evidence="2 3">
    <name type="scientific">Plasmodium yoelii 17X</name>
    <dbReference type="NCBI Taxonomy" id="1323249"/>
    <lineage>
        <taxon>Eukaryota</taxon>
        <taxon>Sar</taxon>
        <taxon>Alveolata</taxon>
        <taxon>Apicomplexa</taxon>
        <taxon>Aconoidasida</taxon>
        <taxon>Haemosporida</taxon>
        <taxon>Plasmodiidae</taxon>
        <taxon>Plasmodium</taxon>
        <taxon>Plasmodium (Vinckeia)</taxon>
    </lineage>
</organism>
<keyword evidence="1" id="KW-0812">Transmembrane</keyword>
<feature type="transmembrane region" description="Helical" evidence="1">
    <location>
        <begin position="6"/>
        <end position="24"/>
    </location>
</feature>
<dbReference type="EMBL" id="KI635763">
    <property type="protein sequence ID" value="ETB59999.1"/>
    <property type="molecule type" value="Genomic_DNA"/>
</dbReference>
<dbReference type="NCBIfam" id="TIGR01604">
    <property type="entry name" value="PYST-C2"/>
    <property type="match status" value="1"/>
</dbReference>
<keyword evidence="3" id="KW-1185">Reference proteome</keyword>
<dbReference type="InterPro" id="IPR006491">
    <property type="entry name" value="PYST_C2"/>
</dbReference>
<sequence>MNIKIYSLVTVFSYIISIVTIHCFKNNADLNKYVKKNKKVDDEYEINNIDINNNEKFRYRNLSECTVENNYILGSTKIQESSDDKKSKGFNFFKCFNIFKRDKKNQSSDNNECLPEEVLEWNDFLHSLFEGDQEGLMSILHIKEKLEKSHSNNNESIPRIKLRYGIVLGDSIPKNKEKFENKSSNNNESLSMITSVMKVADRCYYLKNPEHLKLLLDSKQL</sequence>
<proteinExistence type="predicted"/>
<reference evidence="2 3" key="1">
    <citation type="submission" date="2013-11" db="EMBL/GenBank/DDBJ databases">
        <title>The Genome Sequence of Plasmodium yoelii 17X.</title>
        <authorList>
            <consortium name="The Broad Institute Genomics Platform"/>
            <consortium name="The Broad Institute Genome Sequencing Center for Infectious Disease"/>
            <person name="Neafsey D."/>
            <person name="Adams J."/>
            <person name="Walker B."/>
            <person name="Young S.K."/>
            <person name="Zeng Q."/>
            <person name="Gargeya S."/>
            <person name="Fitzgerald M."/>
            <person name="Haas B."/>
            <person name="Abouelleil A."/>
            <person name="Alvarado L."/>
            <person name="Chapman S.B."/>
            <person name="Gainer-Dewar J."/>
            <person name="Goldberg J."/>
            <person name="Griggs A."/>
            <person name="Gujja S."/>
            <person name="Hansen M."/>
            <person name="Howarth C."/>
            <person name="Imamovic A."/>
            <person name="Ireland A."/>
            <person name="Larimer J."/>
            <person name="McCowan C."/>
            <person name="Murphy C."/>
            <person name="Pearson M."/>
            <person name="Poon T.W."/>
            <person name="Priest M."/>
            <person name="Roberts A."/>
            <person name="Saif S."/>
            <person name="Shea T."/>
            <person name="Sykes S."/>
            <person name="Wortman J."/>
            <person name="Nusbaum C."/>
            <person name="Birren B."/>
        </authorList>
    </citation>
    <scope>NUCLEOTIDE SEQUENCE [LARGE SCALE GENOMIC DNA]</scope>
    <source>
        <strain evidence="2 3">17X</strain>
    </source>
</reference>
<accession>V7PKN1</accession>
<dbReference type="Proteomes" id="UP000018538">
    <property type="component" value="Unassembled WGS sequence"/>
</dbReference>
<evidence type="ECO:0008006" key="4">
    <source>
        <dbReference type="Google" id="ProtNLM"/>
    </source>
</evidence>
<evidence type="ECO:0000313" key="3">
    <source>
        <dbReference type="Proteomes" id="UP000018538"/>
    </source>
</evidence>
<protein>
    <recommendedName>
        <fullName evidence="4">Fam-c protein</fullName>
    </recommendedName>
</protein>
<dbReference type="AlphaFoldDB" id="V7PKN1"/>
<evidence type="ECO:0000256" key="1">
    <source>
        <dbReference type="SAM" id="Phobius"/>
    </source>
</evidence>
<gene>
    <name evidence="2" type="ORF">YYC_02392</name>
</gene>
<keyword evidence="1" id="KW-1133">Transmembrane helix</keyword>